<dbReference type="InterPro" id="IPR052189">
    <property type="entry name" value="L-asp_N-monooxygenase_NS-form"/>
</dbReference>
<name>A0A443IL22_9RHOB</name>
<sequence>MTGTKAQIGDRPTVAIIGGGLSGAAVAWHLARLTPAPRIVVIEPRAELGQGLAYGTPDPAHKLNVPAQRMTLDTSDPLHFQRWLSSSEGPFLPAGSATLAGDIFAPRQVFGRYVAHHLRPFLDAGRIEHLRTHARAARREGEQYRITLATGEDLRADRLVLAVSHPEPSVPRGLRALTAETGLIRDPYAPDALAGIAPDENVLIVGTGLTGADIVASLQERGHRGKIHLLSRHGRFSQPHGPAQDETGADFTVAPERTALGLLRRVRRALATDAEGGLTWHAVFDRLRTQAPAIWAALPQGERRRLLRHLRGLWDIHRFRIAPQTHDTLLRAIAARRVEPIAGVVTDATVAPEGIALDLHLRGGGERRLTVDRVVLATGPAHAAAFEVTPVLASLEAGGTIRRDPLGLGILTTTEGNAIDAAGAAQATLLIAGPLARGAVGELMGVPEITARAEGIARKLAQSLPDAEAPLVAPDRATA</sequence>
<dbReference type="InterPro" id="IPR038732">
    <property type="entry name" value="HpyO/CreE_NAD-binding"/>
</dbReference>
<evidence type="ECO:0000259" key="1">
    <source>
        <dbReference type="Pfam" id="PF13454"/>
    </source>
</evidence>
<evidence type="ECO:0000313" key="2">
    <source>
        <dbReference type="EMBL" id="RWR05640.1"/>
    </source>
</evidence>
<dbReference type="Proteomes" id="UP000285710">
    <property type="component" value="Unassembled WGS sequence"/>
</dbReference>
<dbReference type="RefSeq" id="WP_128270899.1">
    <property type="nucleotide sequence ID" value="NZ_SAUW01000035.1"/>
</dbReference>
<feature type="domain" description="FAD-dependent urate hydroxylase HpyO/Asp monooxygenase CreE-like FAD/NAD(P)-binding" evidence="1">
    <location>
        <begin position="15"/>
        <end position="165"/>
    </location>
</feature>
<dbReference type="InterPro" id="IPR036188">
    <property type="entry name" value="FAD/NAD-bd_sf"/>
</dbReference>
<comment type="caution">
    <text evidence="2">The sequence shown here is derived from an EMBL/GenBank/DDBJ whole genome shotgun (WGS) entry which is preliminary data.</text>
</comment>
<dbReference type="PANTHER" id="PTHR40254">
    <property type="entry name" value="BLR0577 PROTEIN"/>
    <property type="match status" value="1"/>
</dbReference>
<reference evidence="2 3" key="2">
    <citation type="submission" date="2019-01" db="EMBL/GenBank/DDBJ databases">
        <authorList>
            <person name="Li Y."/>
        </authorList>
    </citation>
    <scope>NUCLEOTIDE SEQUENCE [LARGE SCALE GENOMIC DNA]</scope>
    <source>
        <strain evidence="2 3">2D-5</strain>
    </source>
</reference>
<accession>A0A443IL22</accession>
<keyword evidence="3" id="KW-1185">Reference proteome</keyword>
<dbReference type="EMBL" id="SAUW01000035">
    <property type="protein sequence ID" value="RWR05640.1"/>
    <property type="molecule type" value="Genomic_DNA"/>
</dbReference>
<reference evidence="2 3" key="1">
    <citation type="submission" date="2019-01" db="EMBL/GenBank/DDBJ databases">
        <title>Sinorhodobacter populi sp. nov. isolated from the symptomatic bark tissue of Populus euramericana canker.</title>
        <authorList>
            <person name="Xu G."/>
        </authorList>
    </citation>
    <scope>NUCLEOTIDE SEQUENCE [LARGE SCALE GENOMIC DNA]</scope>
    <source>
        <strain evidence="2 3">2D-5</strain>
    </source>
</reference>
<organism evidence="2 3">
    <name type="scientific">Paenirhodobacter populi</name>
    <dbReference type="NCBI Taxonomy" id="2306993"/>
    <lineage>
        <taxon>Bacteria</taxon>
        <taxon>Pseudomonadati</taxon>
        <taxon>Pseudomonadota</taxon>
        <taxon>Alphaproteobacteria</taxon>
        <taxon>Rhodobacterales</taxon>
        <taxon>Rhodobacter group</taxon>
        <taxon>Paenirhodobacter</taxon>
    </lineage>
</organism>
<evidence type="ECO:0000313" key="3">
    <source>
        <dbReference type="Proteomes" id="UP000285710"/>
    </source>
</evidence>
<dbReference type="Pfam" id="PF13454">
    <property type="entry name" value="NAD_binding_9"/>
    <property type="match status" value="1"/>
</dbReference>
<dbReference type="PANTHER" id="PTHR40254:SF1">
    <property type="entry name" value="BLR0577 PROTEIN"/>
    <property type="match status" value="1"/>
</dbReference>
<dbReference type="SUPFAM" id="SSF51905">
    <property type="entry name" value="FAD/NAD(P)-binding domain"/>
    <property type="match status" value="2"/>
</dbReference>
<protein>
    <submittedName>
        <fullName evidence="2">FAD-dependent oxidoreductase</fullName>
    </submittedName>
</protein>
<proteinExistence type="predicted"/>
<dbReference type="AlphaFoldDB" id="A0A443IL22"/>
<dbReference type="Gene3D" id="3.50.50.60">
    <property type="entry name" value="FAD/NAD(P)-binding domain"/>
    <property type="match status" value="2"/>
</dbReference>
<gene>
    <name evidence="2" type="ORF">D2T33_19580</name>
</gene>